<gene>
    <name evidence="2" type="ORF">ACFQ4A_14230</name>
</gene>
<dbReference type="InterPro" id="IPR002559">
    <property type="entry name" value="Transposase_11"/>
</dbReference>
<protein>
    <submittedName>
        <fullName evidence="2">Transposase</fullName>
    </submittedName>
</protein>
<accession>A0ABW3ZX19</accession>
<dbReference type="PANTHER" id="PTHR37319:SF1">
    <property type="entry name" value="TRANSPOSASE TN5 DIMERISATION DOMAIN-CONTAINING PROTEIN"/>
    <property type="match status" value="1"/>
</dbReference>
<dbReference type="Proteomes" id="UP001597178">
    <property type="component" value="Unassembled WGS sequence"/>
</dbReference>
<dbReference type="SUPFAM" id="SSF53098">
    <property type="entry name" value="Ribonuclease H-like"/>
    <property type="match status" value="1"/>
</dbReference>
<dbReference type="RefSeq" id="WP_382401730.1">
    <property type="nucleotide sequence ID" value="NZ_JBHTNH010000028.1"/>
</dbReference>
<name>A0ABW3ZX19_9BACI</name>
<dbReference type="EMBL" id="JBHTNH010000028">
    <property type="protein sequence ID" value="MFD1362814.1"/>
    <property type="molecule type" value="Genomic_DNA"/>
</dbReference>
<sequence>MSNSNTFNQDIYTTKRSVFDFASKLSKGMQKPNKNFMMDIFFGLAKGKSVLLSTIARALEEPIEAIQTIKRLSSRMEEFHEEDKLLENYEEIVKPYLKEKDNLILVDTSEIVKPASSKMEALGRVRDGTTGKIEDGYWTTNMIAVSPETKHPIPVYSHLYSSAETGFISENEETYKGFRYVDHLLGKKTATFVMDRGYDNIEVIKRVLKQGDNFIIRLKKNRHLLYQNKKLSVHDLAIRRKGKINFRTEIKGTVYDLKVSHITVEIPSMKGRKLTMVVVYGYGKEPMVLLTNKQVRKKAEVLSILKAYITRWRIEEMFRVQKQEFQLEDIRVRTLTRLKRMYLLLAIMITFMTMKIEKQNGFFQAVIERAKGIKSRDRIKMFLYRFSSGIKAILHKDKHGIQHFKYIEKPKNPRQLAFKL</sequence>
<proteinExistence type="predicted"/>
<comment type="caution">
    <text evidence="2">The sequence shown here is derived from an EMBL/GenBank/DDBJ whole genome shotgun (WGS) entry which is preliminary data.</text>
</comment>
<organism evidence="2 3">
    <name type="scientific">Lentibacillus salinarum</name>
    <dbReference type="NCBI Taxonomy" id="446820"/>
    <lineage>
        <taxon>Bacteria</taxon>
        <taxon>Bacillati</taxon>
        <taxon>Bacillota</taxon>
        <taxon>Bacilli</taxon>
        <taxon>Bacillales</taxon>
        <taxon>Bacillaceae</taxon>
        <taxon>Lentibacillus</taxon>
    </lineage>
</organism>
<evidence type="ECO:0000313" key="2">
    <source>
        <dbReference type="EMBL" id="MFD1362814.1"/>
    </source>
</evidence>
<dbReference type="Pfam" id="PF01609">
    <property type="entry name" value="DDE_Tnp_1"/>
    <property type="match status" value="1"/>
</dbReference>
<evidence type="ECO:0000259" key="1">
    <source>
        <dbReference type="Pfam" id="PF01609"/>
    </source>
</evidence>
<dbReference type="InterPro" id="IPR047768">
    <property type="entry name" value="Tn5p-like"/>
</dbReference>
<dbReference type="Gene3D" id="3.90.350.10">
    <property type="entry name" value="Transposase Inhibitor Protein From Tn5, Chain A, domain 1"/>
    <property type="match status" value="1"/>
</dbReference>
<evidence type="ECO:0000313" key="3">
    <source>
        <dbReference type="Proteomes" id="UP001597178"/>
    </source>
</evidence>
<reference evidence="3" key="1">
    <citation type="journal article" date="2019" name="Int. J. Syst. Evol. Microbiol.">
        <title>The Global Catalogue of Microorganisms (GCM) 10K type strain sequencing project: providing services to taxonomists for standard genome sequencing and annotation.</title>
        <authorList>
            <consortium name="The Broad Institute Genomics Platform"/>
            <consortium name="The Broad Institute Genome Sequencing Center for Infectious Disease"/>
            <person name="Wu L."/>
            <person name="Ma J."/>
        </authorList>
    </citation>
    <scope>NUCLEOTIDE SEQUENCE [LARGE SCALE GENOMIC DNA]</scope>
    <source>
        <strain evidence="3">CCUG 54822</strain>
    </source>
</reference>
<keyword evidence="3" id="KW-1185">Reference proteome</keyword>
<dbReference type="InterPro" id="IPR012337">
    <property type="entry name" value="RNaseH-like_sf"/>
</dbReference>
<feature type="domain" description="Transposase IS4-like" evidence="1">
    <location>
        <begin position="171"/>
        <end position="350"/>
    </location>
</feature>
<dbReference type="PANTHER" id="PTHR37319">
    <property type="entry name" value="TRANSPOSASE"/>
    <property type="match status" value="1"/>
</dbReference>